<comment type="caution">
    <text evidence="5">The sequence shown here is derived from an EMBL/GenBank/DDBJ whole genome shotgun (WGS) entry which is preliminary data.</text>
</comment>
<comment type="cofactor">
    <cofactor evidence="1">
        <name>Mg(2+)</name>
        <dbReference type="ChEBI" id="CHEBI:18420"/>
    </cofactor>
</comment>
<keyword evidence="6" id="KW-1185">Reference proteome</keyword>
<accession>A0ABQ3E3N8</accession>
<dbReference type="InterPro" id="IPR023214">
    <property type="entry name" value="HAD_sf"/>
</dbReference>
<dbReference type="NCBIfam" id="TIGR01549">
    <property type="entry name" value="HAD-SF-IA-v1"/>
    <property type="match status" value="1"/>
</dbReference>
<keyword evidence="3" id="KW-0378">Hydrolase</keyword>
<evidence type="ECO:0000256" key="1">
    <source>
        <dbReference type="ARBA" id="ARBA00001946"/>
    </source>
</evidence>
<dbReference type="Gene3D" id="3.40.50.1000">
    <property type="entry name" value="HAD superfamily/HAD-like"/>
    <property type="match status" value="1"/>
</dbReference>
<dbReference type="Gene3D" id="1.20.120.710">
    <property type="entry name" value="Haloacid dehalogenase hydrolase-like domain"/>
    <property type="match status" value="1"/>
</dbReference>
<evidence type="ECO:0000256" key="3">
    <source>
        <dbReference type="ARBA" id="ARBA00022801"/>
    </source>
</evidence>
<dbReference type="PANTHER" id="PTHR46470:SF2">
    <property type="entry name" value="GLYCERALDEHYDE 3-PHOSPHATE PHOSPHATASE"/>
    <property type="match status" value="1"/>
</dbReference>
<reference evidence="6" key="1">
    <citation type="journal article" date="2019" name="Int. J. Syst. Evol. Microbiol.">
        <title>The Global Catalogue of Microorganisms (GCM) 10K type strain sequencing project: providing services to taxonomists for standard genome sequencing and annotation.</title>
        <authorList>
            <consortium name="The Broad Institute Genomics Platform"/>
            <consortium name="The Broad Institute Genome Sequencing Center for Infectious Disease"/>
            <person name="Wu L."/>
            <person name="Ma J."/>
        </authorList>
    </citation>
    <scope>NUCLEOTIDE SEQUENCE [LARGE SCALE GENOMIC DNA]</scope>
    <source>
        <strain evidence="6">KCTC 12861</strain>
    </source>
</reference>
<dbReference type="InterPro" id="IPR041492">
    <property type="entry name" value="HAD_2"/>
</dbReference>
<dbReference type="InterPro" id="IPR051400">
    <property type="entry name" value="HAD-like_hydrolase"/>
</dbReference>
<dbReference type="InterPro" id="IPR006439">
    <property type="entry name" value="HAD-SF_hydro_IA"/>
</dbReference>
<protein>
    <submittedName>
        <fullName evidence="5">Uncharacterized protein</fullName>
    </submittedName>
</protein>
<evidence type="ECO:0000256" key="2">
    <source>
        <dbReference type="ARBA" id="ARBA00022723"/>
    </source>
</evidence>
<name>A0ABQ3E3N8_9HYPH</name>
<dbReference type="Pfam" id="PF13419">
    <property type="entry name" value="HAD_2"/>
    <property type="match status" value="1"/>
</dbReference>
<evidence type="ECO:0000313" key="5">
    <source>
        <dbReference type="EMBL" id="GHB22396.1"/>
    </source>
</evidence>
<gene>
    <name evidence="5" type="ORF">GCM10007094_08200</name>
</gene>
<dbReference type="PANTHER" id="PTHR46470">
    <property type="entry name" value="N-ACYLNEURAMINATE-9-PHOSPHATASE"/>
    <property type="match status" value="1"/>
</dbReference>
<evidence type="ECO:0000256" key="4">
    <source>
        <dbReference type="ARBA" id="ARBA00022842"/>
    </source>
</evidence>
<dbReference type="InterPro" id="IPR036412">
    <property type="entry name" value="HAD-like_sf"/>
</dbReference>
<keyword evidence="4" id="KW-0460">Magnesium</keyword>
<organism evidence="5 6">
    <name type="scientific">Pseudovibrio japonicus</name>
    <dbReference type="NCBI Taxonomy" id="366534"/>
    <lineage>
        <taxon>Bacteria</taxon>
        <taxon>Pseudomonadati</taxon>
        <taxon>Pseudomonadota</taxon>
        <taxon>Alphaproteobacteria</taxon>
        <taxon>Hyphomicrobiales</taxon>
        <taxon>Stappiaceae</taxon>
        <taxon>Pseudovibrio</taxon>
    </lineage>
</organism>
<dbReference type="InterPro" id="IPR006549">
    <property type="entry name" value="HAD-SF_hydro_IIIA"/>
</dbReference>
<dbReference type="NCBIfam" id="TIGR01509">
    <property type="entry name" value="HAD-SF-IA-v3"/>
    <property type="match status" value="1"/>
</dbReference>
<dbReference type="NCBIfam" id="TIGR01662">
    <property type="entry name" value="HAD-SF-IIIA"/>
    <property type="match status" value="1"/>
</dbReference>
<dbReference type="Proteomes" id="UP000637980">
    <property type="component" value="Unassembled WGS sequence"/>
</dbReference>
<dbReference type="EMBL" id="BMXE01000001">
    <property type="protein sequence ID" value="GHB22396.1"/>
    <property type="molecule type" value="Genomic_DNA"/>
</dbReference>
<dbReference type="SUPFAM" id="SSF56784">
    <property type="entry name" value="HAD-like"/>
    <property type="match status" value="1"/>
</dbReference>
<evidence type="ECO:0000313" key="6">
    <source>
        <dbReference type="Proteomes" id="UP000637980"/>
    </source>
</evidence>
<keyword evidence="2" id="KW-0479">Metal-binding</keyword>
<sequence>MKVEVYRQLLKELLASTKFSAEALAYDYESHFWRHAKAFDGMDTLFATMSKLGIKTGIITNGQTHIQLRSLLALNLDRMVDTYLISESEGLRKPDTAIFQRALDQLSVEAQECLFVGDSPEADVLGAQKAGLKAAWFDNGALLSAETEFRPELVIHSLKDLQWHLIEVCQSA</sequence>
<proteinExistence type="predicted"/>